<evidence type="ECO:0000313" key="1">
    <source>
        <dbReference type="EMBL" id="GIY09625.1"/>
    </source>
</evidence>
<sequence length="175" mass="18802">MWKPSAFSAGHSNDHHAAAATLSSAGGEPDINGSIIRLTSESFHPDAGSTNQLFTIPHYRCSHPKISLDNIFTILSKTRIKTPSLMKNWRIIYAGSIFSKRRTFLLPRRHVIGHVGAICPFSAGHSNGHHAAAVTLSSAGGGLDINGSIIRLTSQVNDLRNAVVLLLAQQKTISC</sequence>
<proteinExistence type="predicted"/>
<dbReference type="AlphaFoldDB" id="A0AAV4QKE6"/>
<name>A0AAV4QKE6_CAEEX</name>
<organism evidence="1 2">
    <name type="scientific">Caerostris extrusa</name>
    <name type="common">Bark spider</name>
    <name type="synonym">Caerostris bankana</name>
    <dbReference type="NCBI Taxonomy" id="172846"/>
    <lineage>
        <taxon>Eukaryota</taxon>
        <taxon>Metazoa</taxon>
        <taxon>Ecdysozoa</taxon>
        <taxon>Arthropoda</taxon>
        <taxon>Chelicerata</taxon>
        <taxon>Arachnida</taxon>
        <taxon>Araneae</taxon>
        <taxon>Araneomorphae</taxon>
        <taxon>Entelegynae</taxon>
        <taxon>Araneoidea</taxon>
        <taxon>Araneidae</taxon>
        <taxon>Caerostris</taxon>
    </lineage>
</organism>
<gene>
    <name evidence="1" type="ORF">CEXT_122151</name>
</gene>
<accession>A0AAV4QKE6</accession>
<comment type="caution">
    <text evidence="1">The sequence shown here is derived from an EMBL/GenBank/DDBJ whole genome shotgun (WGS) entry which is preliminary data.</text>
</comment>
<reference evidence="1 2" key="1">
    <citation type="submission" date="2021-06" db="EMBL/GenBank/DDBJ databases">
        <title>Caerostris extrusa draft genome.</title>
        <authorList>
            <person name="Kono N."/>
            <person name="Arakawa K."/>
        </authorList>
    </citation>
    <scope>NUCLEOTIDE SEQUENCE [LARGE SCALE GENOMIC DNA]</scope>
</reference>
<keyword evidence="2" id="KW-1185">Reference proteome</keyword>
<evidence type="ECO:0000313" key="2">
    <source>
        <dbReference type="Proteomes" id="UP001054945"/>
    </source>
</evidence>
<dbReference type="EMBL" id="BPLR01006407">
    <property type="protein sequence ID" value="GIY09625.1"/>
    <property type="molecule type" value="Genomic_DNA"/>
</dbReference>
<dbReference type="Proteomes" id="UP001054945">
    <property type="component" value="Unassembled WGS sequence"/>
</dbReference>
<protein>
    <submittedName>
        <fullName evidence="1">Uncharacterized protein</fullName>
    </submittedName>
</protein>